<evidence type="ECO:0000313" key="1">
    <source>
        <dbReference type="EMBL" id="SHL65279.1"/>
    </source>
</evidence>
<keyword evidence="2" id="KW-1185">Reference proteome</keyword>
<evidence type="ECO:0000313" key="2">
    <source>
        <dbReference type="Proteomes" id="UP000184028"/>
    </source>
</evidence>
<evidence type="ECO:0008006" key="3">
    <source>
        <dbReference type="Google" id="ProtNLM"/>
    </source>
</evidence>
<gene>
    <name evidence="1" type="ORF">SAMN05444484_102113</name>
</gene>
<proteinExistence type="predicted"/>
<protein>
    <recommendedName>
        <fullName evidence="3">HTH domain-containing protein</fullName>
    </recommendedName>
</protein>
<sequence length="106" mass="12370">MNFIKQIERLRKMHKLICGEKTGTPNVFARKLQLKRSQFYNELEIIKELDGPVKYCKKRETYYYDTSFELIVNFSLKTITEIESKEIFGGSGFRPILLDGSLVGLL</sequence>
<dbReference type="STRING" id="946677.SAMN05444484_102113"/>
<name>A0A1M7CEF9_9FLAO</name>
<reference evidence="2" key="1">
    <citation type="submission" date="2016-11" db="EMBL/GenBank/DDBJ databases">
        <authorList>
            <person name="Varghese N."/>
            <person name="Submissions S."/>
        </authorList>
    </citation>
    <scope>NUCLEOTIDE SEQUENCE [LARGE SCALE GENOMIC DNA]</scope>
    <source>
        <strain evidence="2">DSM 24724</strain>
    </source>
</reference>
<dbReference type="EMBL" id="FRBT01000002">
    <property type="protein sequence ID" value="SHL65279.1"/>
    <property type="molecule type" value="Genomic_DNA"/>
</dbReference>
<dbReference type="Proteomes" id="UP000184028">
    <property type="component" value="Unassembled WGS sequence"/>
</dbReference>
<dbReference type="AlphaFoldDB" id="A0A1M7CEF9"/>
<accession>A0A1M7CEF9</accession>
<organism evidence="1 2">
    <name type="scientific">Flavobacterium chilense</name>
    <dbReference type="NCBI Taxonomy" id="946677"/>
    <lineage>
        <taxon>Bacteria</taxon>
        <taxon>Pseudomonadati</taxon>
        <taxon>Bacteroidota</taxon>
        <taxon>Flavobacteriia</taxon>
        <taxon>Flavobacteriales</taxon>
        <taxon>Flavobacteriaceae</taxon>
        <taxon>Flavobacterium</taxon>
    </lineage>
</organism>